<dbReference type="Proteomes" id="UP001139462">
    <property type="component" value="Unassembled WGS sequence"/>
</dbReference>
<evidence type="ECO:0000313" key="2">
    <source>
        <dbReference type="Proteomes" id="UP001139462"/>
    </source>
</evidence>
<evidence type="ECO:0000313" key="1">
    <source>
        <dbReference type="EMBL" id="MCG2432163.1"/>
    </source>
</evidence>
<organism evidence="1 2">
    <name type="scientific">Aequorivita xiaoshiensis</name>
    <dbReference type="NCBI Taxonomy" id="2874476"/>
    <lineage>
        <taxon>Bacteria</taxon>
        <taxon>Pseudomonadati</taxon>
        <taxon>Bacteroidota</taxon>
        <taxon>Flavobacteriia</taxon>
        <taxon>Flavobacteriales</taxon>
        <taxon>Flavobacteriaceae</taxon>
        <taxon>Aequorivita</taxon>
    </lineage>
</organism>
<comment type="caution">
    <text evidence="1">The sequence shown here is derived from an EMBL/GenBank/DDBJ whole genome shotgun (WGS) entry which is preliminary data.</text>
</comment>
<sequence>MKNKLLILLIGISFSSCLDDPITARKVTNDYYLNWVYDNSDQILLRSSDGGKSGSIEISETVFAVGFNDNYIIAKQHPNLEKEISERLFGNFATNGDYLLKNPADTIYLAKDDRIYEQNGKWYHISNGWNPPDSLKPYKKTTYYHIIDLRTKNGEKYKLNNELEFWAKRESLGIPKSLDFSIIDKDLE</sequence>
<name>A0A9X1U706_9FLAO</name>
<proteinExistence type="predicted"/>
<dbReference type="AlphaFoldDB" id="A0A9X1U706"/>
<reference evidence="1" key="1">
    <citation type="submission" date="2021-09" db="EMBL/GenBank/DDBJ databases">
        <title>Genome of Aequorivita sp. strain F64183.</title>
        <authorList>
            <person name="Wang Y."/>
        </authorList>
    </citation>
    <scope>NUCLEOTIDE SEQUENCE</scope>
    <source>
        <strain evidence="1">F64183</strain>
    </source>
</reference>
<dbReference type="EMBL" id="JAIRBB010000026">
    <property type="protein sequence ID" value="MCG2432163.1"/>
    <property type="molecule type" value="Genomic_DNA"/>
</dbReference>
<accession>A0A9X1U706</accession>
<keyword evidence="2" id="KW-1185">Reference proteome</keyword>
<gene>
    <name evidence="1" type="ORF">K8344_13630</name>
</gene>
<protein>
    <submittedName>
        <fullName evidence="1">Uncharacterized protein</fullName>
    </submittedName>
</protein>
<dbReference type="RefSeq" id="WP_237609230.1">
    <property type="nucleotide sequence ID" value="NZ_JAIRBB010000026.1"/>
</dbReference>
<dbReference type="PROSITE" id="PS51257">
    <property type="entry name" value="PROKAR_LIPOPROTEIN"/>
    <property type="match status" value="1"/>
</dbReference>